<organism evidence="1 2">
    <name type="scientific">Oceanisphaera arctica</name>
    <dbReference type="NCBI Taxonomy" id="641510"/>
    <lineage>
        <taxon>Bacteria</taxon>
        <taxon>Pseudomonadati</taxon>
        <taxon>Pseudomonadota</taxon>
        <taxon>Gammaproteobacteria</taxon>
        <taxon>Aeromonadales</taxon>
        <taxon>Aeromonadaceae</taxon>
        <taxon>Oceanisphaera</taxon>
    </lineage>
</organism>
<dbReference type="EMBL" id="MPZM01000016">
    <property type="protein sequence ID" value="PPL16404.1"/>
    <property type="molecule type" value="Genomic_DNA"/>
</dbReference>
<accession>A0A2P5TLZ2</accession>
<reference evidence="2" key="1">
    <citation type="submission" date="2016-11" db="EMBL/GenBank/DDBJ databases">
        <authorList>
            <person name="Sisinthy S."/>
            <person name="Ara S."/>
            <person name="Gundlapally S.R."/>
        </authorList>
    </citation>
    <scope>NUCLEOTIDE SEQUENCE [LARGE SCALE GENOMIC DNA]</scope>
    <source>
        <strain evidence="2">V1-41</strain>
    </source>
</reference>
<evidence type="ECO:0000313" key="2">
    <source>
        <dbReference type="Proteomes" id="UP000242231"/>
    </source>
</evidence>
<dbReference type="Proteomes" id="UP000242231">
    <property type="component" value="Unassembled WGS sequence"/>
</dbReference>
<proteinExistence type="predicted"/>
<gene>
    <name evidence="1" type="ORF">UN63_09290</name>
</gene>
<dbReference type="AlphaFoldDB" id="A0A2P5TLZ2"/>
<keyword evidence="2" id="KW-1185">Reference proteome</keyword>
<evidence type="ECO:0000313" key="1">
    <source>
        <dbReference type="EMBL" id="PPL16404.1"/>
    </source>
</evidence>
<sequence length="103" mass="11445">MPGGIPSHDTFNRIFAILPPESLKSIFQDWIGDILDNKVRGAGLASCPFYSRFHRRLRADQRGGWDNLSRPSHAMDGMCEPTWMCSRRVGGGCPVASRGANRL</sequence>
<protein>
    <recommendedName>
        <fullName evidence="3">H repeat-associated protein N-terminal domain-containing protein</fullName>
    </recommendedName>
</protein>
<comment type="caution">
    <text evidence="1">The sequence shown here is derived from an EMBL/GenBank/DDBJ whole genome shotgun (WGS) entry which is preliminary data.</text>
</comment>
<evidence type="ECO:0008006" key="3">
    <source>
        <dbReference type="Google" id="ProtNLM"/>
    </source>
</evidence>
<name>A0A2P5TLZ2_9GAMM</name>